<dbReference type="Gene3D" id="2.40.30.30">
    <property type="entry name" value="Riboflavin kinase-like"/>
    <property type="match status" value="1"/>
</dbReference>
<organism evidence="17 18">
    <name type="scientific">Guyparkeria halophila</name>
    <dbReference type="NCBI Taxonomy" id="47960"/>
    <lineage>
        <taxon>Bacteria</taxon>
        <taxon>Pseudomonadati</taxon>
        <taxon>Pseudomonadota</taxon>
        <taxon>Gammaproteobacteria</taxon>
        <taxon>Chromatiales</taxon>
        <taxon>Thioalkalibacteraceae</taxon>
        <taxon>Guyparkeria</taxon>
    </lineage>
</organism>
<keyword evidence="8 15" id="KW-0547">Nucleotide-binding</keyword>
<keyword evidence="5 15" id="KW-0288">FMN</keyword>
<sequence>MELIRLTPGTMPSDPGHLGSAGGTVVTIGNFDGVHRGHRAVIRQAAERADEKGLPLTVVIFEPLPREFFAERHGVPPVARLTRLRERFEAFAALGVIDRLVLMPFNARLAGMSAEAFVEELLVDALGARHVVIGDDFRFGAKRAGDFALLESMGPRLGFGVERAVTVTLDGERVSSTRVRAALEARDVAGAARLLGHPFFLCGRVMHGDKRGRQLGFPTANIALRRRLSPLRGVFLVRMSGIAGGTRYGVANIGTRPTVDGGEARLEVFVLDFDGDLYGRLVTVEFLADIRDERRFESLDALVEQIGADVAEARHLIDTHHRSGTAWPVDEGETS</sequence>
<evidence type="ECO:0000259" key="16">
    <source>
        <dbReference type="SMART" id="SM00904"/>
    </source>
</evidence>
<feature type="domain" description="Riboflavin kinase" evidence="16">
    <location>
        <begin position="194"/>
        <end position="318"/>
    </location>
</feature>
<comment type="similarity">
    <text evidence="15">Belongs to the ribF family.</text>
</comment>
<dbReference type="Pfam" id="PF01687">
    <property type="entry name" value="Flavokinase"/>
    <property type="match status" value="1"/>
</dbReference>
<dbReference type="Gene3D" id="3.40.50.620">
    <property type="entry name" value="HUPs"/>
    <property type="match status" value="1"/>
</dbReference>
<evidence type="ECO:0000256" key="14">
    <source>
        <dbReference type="ARBA" id="ARBA00049494"/>
    </source>
</evidence>
<dbReference type="GO" id="GO:0003919">
    <property type="term" value="F:FMN adenylyltransferase activity"/>
    <property type="evidence" value="ECO:0007669"/>
    <property type="project" value="UniProtKB-EC"/>
</dbReference>
<dbReference type="InterPro" id="IPR023468">
    <property type="entry name" value="Riboflavin_kinase"/>
</dbReference>
<keyword evidence="7 15" id="KW-0548">Nucleotidyltransferase</keyword>
<dbReference type="NCBIfam" id="NF004160">
    <property type="entry name" value="PRK05627.1-3"/>
    <property type="match status" value="1"/>
</dbReference>
<comment type="function">
    <text evidence="1">Catalyzes the phosphorylation of riboflavin to FMN followed by the adenylation of FMN to FAD.</text>
</comment>
<accession>A0ABZ0YYP8</accession>
<comment type="catalytic activity">
    <reaction evidence="13 15">
        <text>riboflavin + ATP = FMN + ADP + H(+)</text>
        <dbReference type="Rhea" id="RHEA:14357"/>
        <dbReference type="ChEBI" id="CHEBI:15378"/>
        <dbReference type="ChEBI" id="CHEBI:30616"/>
        <dbReference type="ChEBI" id="CHEBI:57986"/>
        <dbReference type="ChEBI" id="CHEBI:58210"/>
        <dbReference type="ChEBI" id="CHEBI:456216"/>
        <dbReference type="EC" id="2.7.1.26"/>
    </reaction>
</comment>
<keyword evidence="12" id="KW-0511">Multifunctional enzyme</keyword>
<dbReference type="SMART" id="SM00904">
    <property type="entry name" value="Flavokinase"/>
    <property type="match status" value="1"/>
</dbReference>
<dbReference type="RefSeq" id="WP_322521354.1">
    <property type="nucleotide sequence ID" value="NZ_CP140153.1"/>
</dbReference>
<comment type="catalytic activity">
    <reaction evidence="14 15">
        <text>FMN + ATP + H(+) = FAD + diphosphate</text>
        <dbReference type="Rhea" id="RHEA:17237"/>
        <dbReference type="ChEBI" id="CHEBI:15378"/>
        <dbReference type="ChEBI" id="CHEBI:30616"/>
        <dbReference type="ChEBI" id="CHEBI:33019"/>
        <dbReference type="ChEBI" id="CHEBI:57692"/>
        <dbReference type="ChEBI" id="CHEBI:58210"/>
        <dbReference type="EC" id="2.7.7.2"/>
    </reaction>
</comment>
<name>A0ABZ0YYP8_9GAMM</name>
<dbReference type="SUPFAM" id="SSF82114">
    <property type="entry name" value="Riboflavin kinase-like"/>
    <property type="match status" value="1"/>
</dbReference>
<evidence type="ECO:0000256" key="6">
    <source>
        <dbReference type="ARBA" id="ARBA00022679"/>
    </source>
</evidence>
<evidence type="ECO:0000256" key="9">
    <source>
        <dbReference type="ARBA" id="ARBA00022777"/>
    </source>
</evidence>
<dbReference type="EC" id="2.7.1.26" evidence="15"/>
<evidence type="ECO:0000256" key="11">
    <source>
        <dbReference type="ARBA" id="ARBA00022840"/>
    </source>
</evidence>
<dbReference type="PIRSF" id="PIRSF004491">
    <property type="entry name" value="FAD_Synth"/>
    <property type="match status" value="1"/>
</dbReference>
<evidence type="ECO:0000256" key="3">
    <source>
        <dbReference type="ARBA" id="ARBA00005201"/>
    </source>
</evidence>
<evidence type="ECO:0000256" key="10">
    <source>
        <dbReference type="ARBA" id="ARBA00022827"/>
    </source>
</evidence>
<keyword evidence="18" id="KW-1185">Reference proteome</keyword>
<evidence type="ECO:0000313" key="17">
    <source>
        <dbReference type="EMBL" id="WQH16357.1"/>
    </source>
</evidence>
<evidence type="ECO:0000256" key="15">
    <source>
        <dbReference type="PIRNR" id="PIRNR004491"/>
    </source>
</evidence>
<dbReference type="GO" id="GO:0008531">
    <property type="term" value="F:riboflavin kinase activity"/>
    <property type="evidence" value="ECO:0007669"/>
    <property type="project" value="UniProtKB-EC"/>
</dbReference>
<reference evidence="17 18" key="1">
    <citation type="submission" date="2023-11" db="EMBL/GenBank/DDBJ databases">
        <title>MicrobeMod: A computational toolkit for identifying prokaryotic methylation and restriction-modification with nanopore sequencing.</title>
        <authorList>
            <person name="Crits-Christoph A."/>
            <person name="Kang S.C."/>
            <person name="Lee H."/>
            <person name="Ostrov N."/>
        </authorList>
    </citation>
    <scope>NUCLEOTIDE SEQUENCE [LARGE SCALE GENOMIC DNA]</scope>
    <source>
        <strain evidence="17 18">ATCC 49870</strain>
    </source>
</reference>
<keyword evidence="4 15" id="KW-0285">Flavoprotein</keyword>
<evidence type="ECO:0000256" key="5">
    <source>
        <dbReference type="ARBA" id="ARBA00022643"/>
    </source>
</evidence>
<dbReference type="NCBIfam" id="NF004159">
    <property type="entry name" value="PRK05627.1-2"/>
    <property type="match status" value="1"/>
</dbReference>
<keyword evidence="6 15" id="KW-0808">Transferase</keyword>
<comment type="pathway">
    <text evidence="3 15">Cofactor biosynthesis; FMN biosynthesis; FMN from riboflavin (ATP route): step 1/1.</text>
</comment>
<evidence type="ECO:0000256" key="2">
    <source>
        <dbReference type="ARBA" id="ARBA00004726"/>
    </source>
</evidence>
<dbReference type="InterPro" id="IPR014729">
    <property type="entry name" value="Rossmann-like_a/b/a_fold"/>
</dbReference>
<evidence type="ECO:0000256" key="1">
    <source>
        <dbReference type="ARBA" id="ARBA00002121"/>
    </source>
</evidence>
<evidence type="ECO:0000313" key="18">
    <source>
        <dbReference type="Proteomes" id="UP001327459"/>
    </source>
</evidence>
<dbReference type="EMBL" id="CP140153">
    <property type="protein sequence ID" value="WQH16357.1"/>
    <property type="molecule type" value="Genomic_DNA"/>
</dbReference>
<dbReference type="NCBIfam" id="TIGR00083">
    <property type="entry name" value="ribF"/>
    <property type="match status" value="1"/>
</dbReference>
<dbReference type="PANTHER" id="PTHR22749:SF6">
    <property type="entry name" value="RIBOFLAVIN KINASE"/>
    <property type="match status" value="1"/>
</dbReference>
<dbReference type="Proteomes" id="UP001327459">
    <property type="component" value="Chromosome"/>
</dbReference>
<dbReference type="InterPro" id="IPR004821">
    <property type="entry name" value="Cyt_trans-like"/>
</dbReference>
<dbReference type="EC" id="2.7.7.2" evidence="15"/>
<dbReference type="InterPro" id="IPR015865">
    <property type="entry name" value="Riboflavin_kinase_bac/euk"/>
</dbReference>
<protein>
    <recommendedName>
        <fullName evidence="15">Riboflavin biosynthesis protein</fullName>
    </recommendedName>
    <domain>
        <recommendedName>
            <fullName evidence="15">Riboflavin kinase</fullName>
            <ecNumber evidence="15">2.7.1.26</ecNumber>
        </recommendedName>
        <alternativeName>
            <fullName evidence="15">Flavokinase</fullName>
        </alternativeName>
    </domain>
    <domain>
        <recommendedName>
            <fullName evidence="15">FMN adenylyltransferase</fullName>
            <ecNumber evidence="15">2.7.7.2</ecNumber>
        </recommendedName>
        <alternativeName>
            <fullName evidence="15">FAD pyrophosphorylase</fullName>
        </alternativeName>
        <alternativeName>
            <fullName evidence="15">FAD synthase</fullName>
        </alternativeName>
    </domain>
</protein>
<keyword evidence="11 15" id="KW-0067">ATP-binding</keyword>
<dbReference type="NCBIfam" id="NF004163">
    <property type="entry name" value="PRK05627.1-6"/>
    <property type="match status" value="1"/>
</dbReference>
<dbReference type="InterPro" id="IPR015864">
    <property type="entry name" value="FAD_synthase"/>
</dbReference>
<evidence type="ECO:0000256" key="8">
    <source>
        <dbReference type="ARBA" id="ARBA00022741"/>
    </source>
</evidence>
<keyword evidence="9 15" id="KW-0418">Kinase</keyword>
<evidence type="ECO:0000256" key="13">
    <source>
        <dbReference type="ARBA" id="ARBA00047880"/>
    </source>
</evidence>
<evidence type="ECO:0000256" key="7">
    <source>
        <dbReference type="ARBA" id="ARBA00022695"/>
    </source>
</evidence>
<evidence type="ECO:0000256" key="4">
    <source>
        <dbReference type="ARBA" id="ARBA00022630"/>
    </source>
</evidence>
<dbReference type="SUPFAM" id="SSF52374">
    <property type="entry name" value="Nucleotidylyl transferase"/>
    <property type="match status" value="1"/>
</dbReference>
<dbReference type="CDD" id="cd02064">
    <property type="entry name" value="FAD_synthetase_N"/>
    <property type="match status" value="1"/>
</dbReference>
<gene>
    <name evidence="17" type="primary">ribF</name>
    <name evidence="17" type="ORF">SR882_00235</name>
</gene>
<dbReference type="Pfam" id="PF06574">
    <property type="entry name" value="FAD_syn"/>
    <property type="match status" value="1"/>
</dbReference>
<dbReference type="InterPro" id="IPR023465">
    <property type="entry name" value="Riboflavin_kinase_dom_sf"/>
</dbReference>
<dbReference type="InterPro" id="IPR002606">
    <property type="entry name" value="Riboflavin_kinase_bac"/>
</dbReference>
<dbReference type="PANTHER" id="PTHR22749">
    <property type="entry name" value="RIBOFLAVIN KINASE/FMN ADENYLYLTRANSFERASE"/>
    <property type="match status" value="1"/>
</dbReference>
<keyword evidence="10 15" id="KW-0274">FAD</keyword>
<dbReference type="NCBIfam" id="TIGR00125">
    <property type="entry name" value="cyt_tran_rel"/>
    <property type="match status" value="1"/>
</dbReference>
<evidence type="ECO:0000256" key="12">
    <source>
        <dbReference type="ARBA" id="ARBA00023268"/>
    </source>
</evidence>
<comment type="pathway">
    <text evidence="2 15">Cofactor biosynthesis; FAD biosynthesis; FAD from FMN: step 1/1.</text>
</comment>
<proteinExistence type="inferred from homology"/>